<keyword evidence="3" id="KW-1185">Reference proteome</keyword>
<dbReference type="EMBL" id="CM018049">
    <property type="protein sequence ID" value="KAA8520071.1"/>
    <property type="molecule type" value="Genomic_DNA"/>
</dbReference>
<protein>
    <submittedName>
        <fullName evidence="2">Uncharacterized protein</fullName>
    </submittedName>
</protein>
<evidence type="ECO:0000256" key="1">
    <source>
        <dbReference type="SAM" id="MobiDB-lite"/>
    </source>
</evidence>
<proteinExistence type="predicted"/>
<gene>
    <name evidence="2" type="ORF">F0562_014327</name>
</gene>
<feature type="region of interest" description="Disordered" evidence="1">
    <location>
        <begin position="66"/>
        <end position="194"/>
    </location>
</feature>
<evidence type="ECO:0000313" key="3">
    <source>
        <dbReference type="Proteomes" id="UP000325577"/>
    </source>
</evidence>
<feature type="region of interest" description="Disordered" evidence="1">
    <location>
        <begin position="266"/>
        <end position="306"/>
    </location>
</feature>
<name>A0A5J4ZSN9_9ASTE</name>
<dbReference type="AlphaFoldDB" id="A0A5J4ZSN9"/>
<evidence type="ECO:0000313" key="2">
    <source>
        <dbReference type="EMBL" id="KAA8520071.1"/>
    </source>
</evidence>
<accession>A0A5J4ZSN9</accession>
<dbReference type="Proteomes" id="UP000325577">
    <property type="component" value="Linkage Group LG6"/>
</dbReference>
<organism evidence="2 3">
    <name type="scientific">Nyssa sinensis</name>
    <dbReference type="NCBI Taxonomy" id="561372"/>
    <lineage>
        <taxon>Eukaryota</taxon>
        <taxon>Viridiplantae</taxon>
        <taxon>Streptophyta</taxon>
        <taxon>Embryophyta</taxon>
        <taxon>Tracheophyta</taxon>
        <taxon>Spermatophyta</taxon>
        <taxon>Magnoliopsida</taxon>
        <taxon>eudicotyledons</taxon>
        <taxon>Gunneridae</taxon>
        <taxon>Pentapetalae</taxon>
        <taxon>asterids</taxon>
        <taxon>Cornales</taxon>
        <taxon>Nyssaceae</taxon>
        <taxon>Nyssa</taxon>
    </lineage>
</organism>
<reference evidence="2 3" key="1">
    <citation type="submission" date="2019-09" db="EMBL/GenBank/DDBJ databases">
        <title>A chromosome-level genome assembly of the Chinese tupelo Nyssa sinensis.</title>
        <authorList>
            <person name="Yang X."/>
            <person name="Kang M."/>
            <person name="Yang Y."/>
            <person name="Xiong H."/>
            <person name="Wang M."/>
            <person name="Zhang Z."/>
            <person name="Wang Z."/>
            <person name="Wu H."/>
            <person name="Ma T."/>
            <person name="Liu J."/>
            <person name="Xi Z."/>
        </authorList>
    </citation>
    <scope>NUCLEOTIDE SEQUENCE [LARGE SCALE GENOMIC DNA]</scope>
    <source>
        <strain evidence="2">J267</strain>
        <tissue evidence="2">Leaf</tissue>
    </source>
</reference>
<feature type="compositionally biased region" description="Basic and acidic residues" evidence="1">
    <location>
        <begin position="288"/>
        <end position="306"/>
    </location>
</feature>
<sequence>MEVYLQVQRPFCSRTISSDRAKIKPFLGFFSCDKTSQCSQLQYSSWHKEFPVVRVSYRISASSDFSRKRPRKFSNPRPKGSTSKGFIPKTQVGMSTQKQDQRSNGEKGSGSPISSEYAGPNKATLEMKLKTDEEQSVGIRQAKKVEEESEDEIDRKVEELSSMRSSSADAKVHQLADNGRIGTVDEDVTESQKTKTILKNVSDGVEGTGLEGKHLDVITSDAVEQNESMGIDESQKTKTIAKNAVGDAVDRTGLEGKNLDIIKSDDVSQNKSKEIAEDITKNQSVKPESVKEADKLVSKEKDNEDSSLKLKLEMEANVRKQEMEANVRKQVLERLAEENFLKGKKMFNYPEVVKPDQNIGSVP</sequence>
<feature type="compositionally biased region" description="Basic and acidic residues" evidence="1">
    <location>
        <begin position="266"/>
        <end position="280"/>
    </location>
</feature>